<evidence type="ECO:0000313" key="2">
    <source>
        <dbReference type="Proteomes" id="UP000821865"/>
    </source>
</evidence>
<gene>
    <name evidence="1" type="ORF">HPB49_000924</name>
</gene>
<name>A0ACB8CUC7_DERSI</name>
<evidence type="ECO:0000313" key="1">
    <source>
        <dbReference type="EMBL" id="KAH7952751.1"/>
    </source>
</evidence>
<organism evidence="1 2">
    <name type="scientific">Dermacentor silvarum</name>
    <name type="common">Tick</name>
    <dbReference type="NCBI Taxonomy" id="543639"/>
    <lineage>
        <taxon>Eukaryota</taxon>
        <taxon>Metazoa</taxon>
        <taxon>Ecdysozoa</taxon>
        <taxon>Arthropoda</taxon>
        <taxon>Chelicerata</taxon>
        <taxon>Arachnida</taxon>
        <taxon>Acari</taxon>
        <taxon>Parasitiformes</taxon>
        <taxon>Ixodida</taxon>
        <taxon>Ixodoidea</taxon>
        <taxon>Ixodidae</taxon>
        <taxon>Rhipicephalinae</taxon>
        <taxon>Dermacentor</taxon>
    </lineage>
</organism>
<protein>
    <submittedName>
        <fullName evidence="1">Uncharacterized protein</fullName>
    </submittedName>
</protein>
<comment type="caution">
    <text evidence="1">The sequence shown here is derived from an EMBL/GenBank/DDBJ whole genome shotgun (WGS) entry which is preliminary data.</text>
</comment>
<keyword evidence="2" id="KW-1185">Reference proteome</keyword>
<reference evidence="1" key="1">
    <citation type="submission" date="2020-05" db="EMBL/GenBank/DDBJ databases">
        <title>Large-scale comparative analyses of tick genomes elucidate their genetic diversity and vector capacities.</title>
        <authorList>
            <person name="Jia N."/>
            <person name="Wang J."/>
            <person name="Shi W."/>
            <person name="Du L."/>
            <person name="Sun Y."/>
            <person name="Zhan W."/>
            <person name="Jiang J."/>
            <person name="Wang Q."/>
            <person name="Zhang B."/>
            <person name="Ji P."/>
            <person name="Sakyi L.B."/>
            <person name="Cui X."/>
            <person name="Yuan T."/>
            <person name="Jiang B."/>
            <person name="Yang W."/>
            <person name="Lam T.T.-Y."/>
            <person name="Chang Q."/>
            <person name="Ding S."/>
            <person name="Wang X."/>
            <person name="Zhu J."/>
            <person name="Ruan X."/>
            <person name="Zhao L."/>
            <person name="Wei J."/>
            <person name="Que T."/>
            <person name="Du C."/>
            <person name="Cheng J."/>
            <person name="Dai P."/>
            <person name="Han X."/>
            <person name="Huang E."/>
            <person name="Gao Y."/>
            <person name="Liu J."/>
            <person name="Shao H."/>
            <person name="Ye R."/>
            <person name="Li L."/>
            <person name="Wei W."/>
            <person name="Wang X."/>
            <person name="Wang C."/>
            <person name="Yang T."/>
            <person name="Huo Q."/>
            <person name="Li W."/>
            <person name="Guo W."/>
            <person name="Chen H."/>
            <person name="Zhou L."/>
            <person name="Ni X."/>
            <person name="Tian J."/>
            <person name="Zhou Y."/>
            <person name="Sheng Y."/>
            <person name="Liu T."/>
            <person name="Pan Y."/>
            <person name="Xia L."/>
            <person name="Li J."/>
            <person name="Zhao F."/>
            <person name="Cao W."/>
        </authorList>
    </citation>
    <scope>NUCLEOTIDE SEQUENCE</scope>
    <source>
        <strain evidence="1">Dsil-2018</strain>
    </source>
</reference>
<dbReference type="EMBL" id="CM023473">
    <property type="protein sequence ID" value="KAH7952751.1"/>
    <property type="molecule type" value="Genomic_DNA"/>
</dbReference>
<sequence>MDCLQPARREGRKVEDRFAASRLCPEPRSDSCVTSLRSTNADIDACGCKHLYEEEHTPFVLLREETSHPVKRQARCVTNVRSLRMCSLNKDREADFEACGEYYTQRGVIAVFICIIYGHRCVHRRAGPPLSAAYDLKSEAVSLDNTSHWFRQVYAEHVLFDRIVTDNNVQELVQQRVTWGRRLRINRTRDSWQSSIEALASTGKRSRFFPPPPSSASCARLQLNERASSFLQPHLPSACLPSPRTVSSATRSAAAMDSLWEMVSSTYQSVVASTDPRVKGWPLMGSPMTMLSIIAGYVYFVKVWGPNWMKGREPFQIKGVLVAYNLIMVVLSTLFFVVGGSYTYLGPYNWFCQPVSYGTDPNSLAVTTLGWWYLLIKMIEFMDTVFFVLTKKFSHISLLHVVHHSTVAWTVWMGVNFGAGGQNAFFPFINCFVHIVMYTYYCLAAMGPEVRKYLWWKRYLTQFQMVQFVVGFVHAAVPVFYDCGFPPYFAYILMGEAVLLFFMFRNFYNKAYKASHTARSLQQQEQRNGHVKTAVTAGAEGSQTKLD</sequence>
<accession>A0ACB8CUC7</accession>
<dbReference type="Proteomes" id="UP000821865">
    <property type="component" value="Chromosome 4"/>
</dbReference>
<proteinExistence type="predicted"/>